<dbReference type="OrthoDB" id="372018at2157"/>
<evidence type="ECO:0000256" key="3">
    <source>
        <dbReference type="ARBA" id="ARBA00011738"/>
    </source>
</evidence>
<dbReference type="PROSITE" id="PS00105">
    <property type="entry name" value="AA_TRANSFER_CLASS_1"/>
    <property type="match status" value="1"/>
</dbReference>
<dbReference type="Pfam" id="PF00155">
    <property type="entry name" value="Aminotran_1_2"/>
    <property type="match status" value="1"/>
</dbReference>
<evidence type="ECO:0000313" key="11">
    <source>
        <dbReference type="Proteomes" id="UP000093069"/>
    </source>
</evidence>
<organism evidence="10 11">
    <name type="scientific">Thermococcus chitonophagus</name>
    <dbReference type="NCBI Taxonomy" id="54262"/>
    <lineage>
        <taxon>Archaea</taxon>
        <taxon>Methanobacteriati</taxon>
        <taxon>Methanobacteriota</taxon>
        <taxon>Thermococci</taxon>
        <taxon>Thermococcales</taxon>
        <taxon>Thermococcaceae</taxon>
        <taxon>Thermococcus</taxon>
    </lineage>
</organism>
<keyword evidence="5 7" id="KW-0808">Transferase</keyword>
<evidence type="ECO:0000259" key="8">
    <source>
        <dbReference type="Pfam" id="PF00155"/>
    </source>
</evidence>
<dbReference type="RefSeq" id="WP_068579006.1">
    <property type="nucleotide sequence ID" value="NZ_CP015193.1"/>
</dbReference>
<dbReference type="EMBL" id="LN999010">
    <property type="protein sequence ID" value="CUX78735.1"/>
    <property type="molecule type" value="Genomic_DNA"/>
</dbReference>
<dbReference type="InterPro" id="IPR015424">
    <property type="entry name" value="PyrdxlP-dep_Trfase"/>
</dbReference>
<dbReference type="EMBL" id="CP015193">
    <property type="protein sequence ID" value="ASJ16278.1"/>
    <property type="molecule type" value="Genomic_DNA"/>
</dbReference>
<dbReference type="GeneID" id="33321692"/>
<dbReference type="KEGG" id="tch:CHITON_1956"/>
<dbReference type="Gene3D" id="3.40.640.10">
    <property type="entry name" value="Type I PLP-dependent aspartate aminotransferase-like (Major domain)"/>
    <property type="match status" value="1"/>
</dbReference>
<evidence type="ECO:0000313" key="10">
    <source>
        <dbReference type="EMBL" id="CUX78735.1"/>
    </source>
</evidence>
<keyword evidence="4 7" id="KW-0032">Aminotransferase</keyword>
<reference evidence="10" key="2">
    <citation type="submission" date="2016-01" db="EMBL/GenBank/DDBJ databases">
        <authorList>
            <person name="McClelland M."/>
            <person name="Jain A."/>
            <person name="Saraogi P."/>
            <person name="Mendelson R."/>
            <person name="Westerman R."/>
            <person name="SanMiguel P."/>
            <person name="Csonka L."/>
        </authorList>
    </citation>
    <scope>NUCLEOTIDE SEQUENCE</scope>
    <source>
        <strain evidence="10">1</strain>
    </source>
</reference>
<dbReference type="Proteomes" id="UP000250189">
    <property type="component" value="Chromosome"/>
</dbReference>
<comment type="subunit">
    <text evidence="3">Homodimer.</text>
</comment>
<dbReference type="InterPro" id="IPR004838">
    <property type="entry name" value="NHTrfase_class1_PyrdxlP-BS"/>
</dbReference>
<dbReference type="InterPro" id="IPR050596">
    <property type="entry name" value="AspAT/PAT-like"/>
</dbReference>
<dbReference type="GO" id="GO:0006520">
    <property type="term" value="P:amino acid metabolic process"/>
    <property type="evidence" value="ECO:0007669"/>
    <property type="project" value="InterPro"/>
</dbReference>
<reference evidence="9 12" key="3">
    <citation type="submission" date="2016-04" db="EMBL/GenBank/DDBJ databases">
        <title>Complete genome sequence of Thermococcus chitonophagus type strain GC74.</title>
        <authorList>
            <person name="Oger P.M."/>
        </authorList>
    </citation>
    <scope>NUCLEOTIDE SEQUENCE [LARGE SCALE GENOMIC DNA]</scope>
    <source>
        <strain evidence="9 12">GC74</strain>
    </source>
</reference>
<comment type="cofactor">
    <cofactor evidence="1 7">
        <name>pyridoxal 5'-phosphate</name>
        <dbReference type="ChEBI" id="CHEBI:597326"/>
    </cofactor>
</comment>
<protein>
    <recommendedName>
        <fullName evidence="7">Aminotransferase</fullName>
        <ecNumber evidence="7">2.6.1.-</ecNumber>
    </recommendedName>
</protein>
<evidence type="ECO:0000256" key="2">
    <source>
        <dbReference type="ARBA" id="ARBA00007441"/>
    </source>
</evidence>
<keyword evidence="6" id="KW-0663">Pyridoxal phosphate</keyword>
<evidence type="ECO:0000256" key="1">
    <source>
        <dbReference type="ARBA" id="ARBA00001933"/>
    </source>
</evidence>
<dbReference type="GO" id="GO:0008483">
    <property type="term" value="F:transaminase activity"/>
    <property type="evidence" value="ECO:0007669"/>
    <property type="project" value="UniProtKB-KW"/>
</dbReference>
<evidence type="ECO:0000256" key="5">
    <source>
        <dbReference type="ARBA" id="ARBA00022679"/>
    </source>
</evidence>
<name>A0A170SV34_9EURY</name>
<keyword evidence="12" id="KW-1185">Reference proteome</keyword>
<comment type="similarity">
    <text evidence="2 7">Belongs to the class-I pyridoxal-phosphate-dependent aminotransferase family.</text>
</comment>
<accession>A0A170SV34</accession>
<evidence type="ECO:0000313" key="9">
    <source>
        <dbReference type="EMBL" id="ASJ16278.1"/>
    </source>
</evidence>
<evidence type="ECO:0000256" key="6">
    <source>
        <dbReference type="ARBA" id="ARBA00022898"/>
    </source>
</evidence>
<dbReference type="AlphaFoldDB" id="A0A170SV34"/>
<feature type="domain" description="Aminotransferase class I/classII large" evidence="8">
    <location>
        <begin position="18"/>
        <end position="333"/>
    </location>
</feature>
<sequence>MFNVYDLFNRINQVKPRIRLDVGQPDIPVAEEIIEEAVKSLRSGETRYVSTLGLDELRERIAEVEGVSKDEVIVGPGAKILIAAEIAMAKKIAVIAPYWNAYLLMANQFGKEVEVVETRLEDSWVPQLDGVDADLLIINYPNNPTGRVLSRRELKALLDVAEDKGMKVLSDEIYAEISFKQFTPARELYDNVVTVKGFSKLYSMTGFRLGYAIADREEVLKIKRFIESTVTCVPPFVQRAGIKALELRERLMDEVTKEYEKRAKLASKILKGLDFHEPEGAFYLFLRVPIDGMEFVERLLRRSVSAFPGKAFGNYDNFIRISLTSDKLEEGLKIIREEAECASE</sequence>
<evidence type="ECO:0000256" key="7">
    <source>
        <dbReference type="RuleBase" id="RU000481"/>
    </source>
</evidence>
<gene>
    <name evidence="9" type="ORF">A3L04_03910</name>
    <name evidence="10" type="ORF">CHITON_1956</name>
</gene>
<dbReference type="InterPro" id="IPR004839">
    <property type="entry name" value="Aminotransferase_I/II_large"/>
</dbReference>
<proteinExistence type="inferred from homology"/>
<dbReference type="PANTHER" id="PTHR46383">
    <property type="entry name" value="ASPARTATE AMINOTRANSFERASE"/>
    <property type="match status" value="1"/>
</dbReference>
<dbReference type="STRING" id="54262.CHITON_1956"/>
<dbReference type="Proteomes" id="UP000093069">
    <property type="component" value="Chromosome I"/>
</dbReference>
<reference evidence="11" key="1">
    <citation type="submission" date="2016-01" db="EMBL/GenBank/DDBJ databases">
        <authorList>
            <person name="Vorgias C.E."/>
        </authorList>
    </citation>
    <scope>NUCLEOTIDE SEQUENCE [LARGE SCALE GENOMIC DNA]</scope>
</reference>
<dbReference type="GO" id="GO:0030170">
    <property type="term" value="F:pyridoxal phosphate binding"/>
    <property type="evidence" value="ECO:0007669"/>
    <property type="project" value="InterPro"/>
</dbReference>
<dbReference type="PANTHER" id="PTHR46383:SF1">
    <property type="entry name" value="ASPARTATE AMINOTRANSFERASE"/>
    <property type="match status" value="1"/>
</dbReference>
<dbReference type="CDD" id="cd00609">
    <property type="entry name" value="AAT_like"/>
    <property type="match status" value="1"/>
</dbReference>
<evidence type="ECO:0000256" key="4">
    <source>
        <dbReference type="ARBA" id="ARBA00022576"/>
    </source>
</evidence>
<dbReference type="InterPro" id="IPR015421">
    <property type="entry name" value="PyrdxlP-dep_Trfase_major"/>
</dbReference>
<evidence type="ECO:0000313" key="12">
    <source>
        <dbReference type="Proteomes" id="UP000250189"/>
    </source>
</evidence>
<dbReference type="EC" id="2.6.1.-" evidence="7"/>
<dbReference type="SUPFAM" id="SSF53383">
    <property type="entry name" value="PLP-dependent transferases"/>
    <property type="match status" value="1"/>
</dbReference>